<protein>
    <recommendedName>
        <fullName evidence="1">TIR domain-containing protein</fullName>
    </recommendedName>
</protein>
<reference evidence="2" key="1">
    <citation type="submission" date="2021-02" db="EMBL/GenBank/DDBJ databases">
        <authorList>
            <person name="Nowell W R."/>
        </authorList>
    </citation>
    <scope>NUCLEOTIDE SEQUENCE</scope>
</reference>
<feature type="domain" description="TIR" evidence="1">
    <location>
        <begin position="529"/>
        <end position="645"/>
    </location>
</feature>
<proteinExistence type="predicted"/>
<dbReference type="InterPro" id="IPR000157">
    <property type="entry name" value="TIR_dom"/>
</dbReference>
<evidence type="ECO:0000313" key="3">
    <source>
        <dbReference type="Proteomes" id="UP000676336"/>
    </source>
</evidence>
<dbReference type="SUPFAM" id="SSF52200">
    <property type="entry name" value="Toll/Interleukin receptor TIR domain"/>
    <property type="match status" value="1"/>
</dbReference>
<evidence type="ECO:0000313" key="2">
    <source>
        <dbReference type="EMBL" id="CAF3819293.1"/>
    </source>
</evidence>
<organism evidence="2 3">
    <name type="scientific">Rotaria magnacalcarata</name>
    <dbReference type="NCBI Taxonomy" id="392030"/>
    <lineage>
        <taxon>Eukaryota</taxon>
        <taxon>Metazoa</taxon>
        <taxon>Spiralia</taxon>
        <taxon>Gnathifera</taxon>
        <taxon>Rotifera</taxon>
        <taxon>Eurotatoria</taxon>
        <taxon>Bdelloidea</taxon>
        <taxon>Philodinida</taxon>
        <taxon>Philodinidae</taxon>
        <taxon>Rotaria</taxon>
    </lineage>
</organism>
<feature type="non-terminal residue" evidence="2">
    <location>
        <position position="655"/>
    </location>
</feature>
<sequence length="655" mass="75958">SNEIQLPARKFQDTFLTKIFFDQLICAIEDLSRNEYSSYHVKYKVIDQLVRLCSKLDVVNIILEPITKCLCSKYYDNAFQTIEWNQIQLNPKQLFFIDRCSQFLIQHDFLQEEKLADSLCKTIIDVTKFIFDKHFTAIDISVDSNGNGDKRIIMHALSCHIELLYHFSFTSTGRKSFLRSSIIDQLINLLEKNELAKDACETKYLFNADVKIVAYTVMLLYNLAYEKEVFQLLNQKDVENIFLNFKFAQDDTIQFAQDDAVQFAFTALSSIFKEETINENNKPDQLKNIYVQFLESTAAKSKQIRAAGVERNIKGILRLIKNEMIQYISEALIIRLKPTRIDGIVNPQSLTKFCMEYLEISVKEPRRSYQGIKLNSMLRVLEIFLGNDLVQKAVIEEKEGLLNLVKCACVVSVDNANWNTIKKIRLFSLKIIWKLLSVAPALSKKLKSNDKFVDHLLTFVDVVSPKEKKIPSRIIWKLGDEETIRLEQVEKKKQLGKDDHRDDTDVTSDNQLSSIEPWDDSVPFDIIMSFSDDSSEKSLCRKIYNQLKKSEKKVYFEQQGKHRLESMKKAIMKNKLFLICLSTKYRTSKTCMAEIELAFRKGCPIIPIIVGKNFKLKGWLNHLIGKRETIDFKQNIFDDAFAQLITEINKIKPSD</sequence>
<name>A0A8S2JRT4_9BILA</name>
<dbReference type="PANTHER" id="PTHR46270">
    <property type="entry name" value="ARMADILLO-TYPE FOLD-RELATED"/>
    <property type="match status" value="1"/>
</dbReference>
<dbReference type="Pfam" id="PF13676">
    <property type="entry name" value="TIR_2"/>
    <property type="match status" value="1"/>
</dbReference>
<dbReference type="GO" id="GO:0007165">
    <property type="term" value="P:signal transduction"/>
    <property type="evidence" value="ECO:0007669"/>
    <property type="project" value="InterPro"/>
</dbReference>
<dbReference type="Proteomes" id="UP000676336">
    <property type="component" value="Unassembled WGS sequence"/>
</dbReference>
<accession>A0A8S2JRT4</accession>
<dbReference type="AlphaFoldDB" id="A0A8S2JRT4"/>
<comment type="caution">
    <text evidence="2">The sequence shown here is derived from an EMBL/GenBank/DDBJ whole genome shotgun (WGS) entry which is preliminary data.</text>
</comment>
<evidence type="ECO:0000259" key="1">
    <source>
        <dbReference type="Pfam" id="PF13676"/>
    </source>
</evidence>
<dbReference type="Gene3D" id="3.40.50.10140">
    <property type="entry name" value="Toll/interleukin-1 receptor homology (TIR) domain"/>
    <property type="match status" value="1"/>
</dbReference>
<dbReference type="EMBL" id="CAJOBI010000388">
    <property type="protein sequence ID" value="CAF3819293.1"/>
    <property type="molecule type" value="Genomic_DNA"/>
</dbReference>
<dbReference type="InterPro" id="IPR035897">
    <property type="entry name" value="Toll_tir_struct_dom_sf"/>
</dbReference>
<dbReference type="PANTHER" id="PTHR46270:SF2">
    <property type="entry name" value="TIR DOMAIN-CONTAINING PROTEIN"/>
    <property type="match status" value="1"/>
</dbReference>
<gene>
    <name evidence="2" type="ORF">SMN809_LOCUS2190</name>
</gene>